<dbReference type="PRINTS" id="PR01415">
    <property type="entry name" value="ANKYRIN"/>
</dbReference>
<dbReference type="GO" id="GO:0007165">
    <property type="term" value="P:signal transduction"/>
    <property type="evidence" value="ECO:0007669"/>
    <property type="project" value="InterPro"/>
</dbReference>
<feature type="compositionally biased region" description="Low complexity" evidence="10">
    <location>
        <begin position="2046"/>
        <end position="2057"/>
    </location>
</feature>
<dbReference type="Proteomes" id="UP000699462">
    <property type="component" value="Unassembled WGS sequence"/>
</dbReference>
<dbReference type="InterPro" id="IPR036770">
    <property type="entry name" value="Ankyrin_rpt-contain_sf"/>
</dbReference>
<dbReference type="InterPro" id="IPR000906">
    <property type="entry name" value="ZU5_dom"/>
</dbReference>
<evidence type="ECO:0000313" key="13">
    <source>
        <dbReference type="EMBL" id="KAF8560664.1"/>
    </source>
</evidence>
<evidence type="ECO:0000259" key="11">
    <source>
        <dbReference type="PROSITE" id="PS50017"/>
    </source>
</evidence>
<feature type="repeat" description="ANK" evidence="9">
    <location>
        <begin position="687"/>
        <end position="719"/>
    </location>
</feature>
<dbReference type="Pfam" id="PF13637">
    <property type="entry name" value="Ank_4"/>
    <property type="match status" value="1"/>
</dbReference>
<feature type="compositionally biased region" description="Polar residues" evidence="10">
    <location>
        <begin position="1892"/>
        <end position="1906"/>
    </location>
</feature>
<dbReference type="Pfam" id="PF17809">
    <property type="entry name" value="UPA_2"/>
    <property type="match status" value="1"/>
</dbReference>
<dbReference type="Pfam" id="PF00791">
    <property type="entry name" value="ZU5"/>
    <property type="match status" value="2"/>
</dbReference>
<feature type="region of interest" description="Disordered" evidence="10">
    <location>
        <begin position="1925"/>
        <end position="1986"/>
    </location>
</feature>
<evidence type="ECO:0000256" key="4">
    <source>
        <dbReference type="ARBA" id="ARBA00022553"/>
    </source>
</evidence>
<dbReference type="FunFam" id="1.25.40.20:FF:000003">
    <property type="entry name" value="Ankyrin, isoform B"/>
    <property type="match status" value="1"/>
</dbReference>
<feature type="region of interest" description="Disordered" evidence="10">
    <location>
        <begin position="2097"/>
        <end position="2131"/>
    </location>
</feature>
<keyword evidence="14" id="KW-1185">Reference proteome</keyword>
<dbReference type="OrthoDB" id="20872at2759"/>
<dbReference type="Pfam" id="PF00531">
    <property type="entry name" value="Death"/>
    <property type="match status" value="1"/>
</dbReference>
<feature type="compositionally biased region" description="Polar residues" evidence="10">
    <location>
        <begin position="1957"/>
        <end position="1971"/>
    </location>
</feature>
<feature type="repeat" description="ANK" evidence="9">
    <location>
        <begin position="220"/>
        <end position="252"/>
    </location>
</feature>
<dbReference type="PROSITE" id="PS50017">
    <property type="entry name" value="DEATH_DOMAIN"/>
    <property type="match status" value="1"/>
</dbReference>
<feature type="repeat" description="ANK" evidence="9">
    <location>
        <begin position="484"/>
        <end position="516"/>
    </location>
</feature>
<evidence type="ECO:0000313" key="14">
    <source>
        <dbReference type="Proteomes" id="UP000699462"/>
    </source>
</evidence>
<dbReference type="PANTHER" id="PTHR24123">
    <property type="entry name" value="ANKYRIN REPEAT-CONTAINING"/>
    <property type="match status" value="1"/>
</dbReference>
<dbReference type="FunFam" id="1.25.40.20:FF:000095">
    <property type="entry name" value="Ankyrin 2, isoform J"/>
    <property type="match status" value="1"/>
</dbReference>
<evidence type="ECO:0000256" key="7">
    <source>
        <dbReference type="ARBA" id="ARBA00023136"/>
    </source>
</evidence>
<name>A0A8T0D102_9TREM</name>
<keyword evidence="4" id="KW-0597">Phosphoprotein</keyword>
<dbReference type="InterPro" id="IPR002110">
    <property type="entry name" value="Ankyrin_rpt"/>
</dbReference>
<keyword evidence="6 9" id="KW-0040">ANK repeat</keyword>
<dbReference type="SMART" id="SM00218">
    <property type="entry name" value="ZU5"/>
    <property type="match status" value="1"/>
</dbReference>
<comment type="caution">
    <text evidence="13">The sequence shown here is derived from an EMBL/GenBank/DDBJ whole genome shotgun (WGS) entry which is preliminary data.</text>
</comment>
<feature type="repeat" description="ANK" evidence="9">
    <location>
        <begin position="755"/>
        <end position="787"/>
    </location>
</feature>
<gene>
    <name evidence="13" type="ORF">P879_00604</name>
</gene>
<feature type="repeat" description="ANK" evidence="9">
    <location>
        <begin position="617"/>
        <end position="643"/>
    </location>
</feature>
<feature type="region of interest" description="Disordered" evidence="10">
    <location>
        <begin position="824"/>
        <end position="875"/>
    </location>
</feature>
<evidence type="ECO:0000256" key="5">
    <source>
        <dbReference type="ARBA" id="ARBA00022737"/>
    </source>
</evidence>
<evidence type="ECO:0000256" key="6">
    <source>
        <dbReference type="ARBA" id="ARBA00023043"/>
    </source>
</evidence>
<evidence type="ECO:0008006" key="15">
    <source>
        <dbReference type="Google" id="ProtNLM"/>
    </source>
</evidence>
<feature type="domain" description="ZU5" evidence="12">
    <location>
        <begin position="964"/>
        <end position="1119"/>
    </location>
</feature>
<evidence type="ECO:0000256" key="8">
    <source>
        <dbReference type="ARBA" id="ARBA00023212"/>
    </source>
</evidence>
<dbReference type="EMBL" id="JTDF01022319">
    <property type="protein sequence ID" value="KAF8560664.1"/>
    <property type="molecule type" value="Genomic_DNA"/>
</dbReference>
<feature type="repeat" description="ANK" evidence="9">
    <location>
        <begin position="319"/>
        <end position="351"/>
    </location>
</feature>
<dbReference type="Gene3D" id="1.25.40.20">
    <property type="entry name" value="Ankyrin repeat-containing domain"/>
    <property type="match status" value="3"/>
</dbReference>
<keyword evidence="8" id="KW-0206">Cytoskeleton</keyword>
<evidence type="ECO:0000256" key="1">
    <source>
        <dbReference type="ARBA" id="ARBA00004245"/>
    </source>
</evidence>
<proteinExistence type="predicted"/>
<feature type="compositionally biased region" description="Polar residues" evidence="10">
    <location>
        <begin position="1"/>
        <end position="11"/>
    </location>
</feature>
<keyword evidence="5" id="KW-0677">Repeat</keyword>
<dbReference type="SUPFAM" id="SSF47986">
    <property type="entry name" value="DEATH domain"/>
    <property type="match status" value="1"/>
</dbReference>
<feature type="compositionally biased region" description="Low complexity" evidence="10">
    <location>
        <begin position="2097"/>
        <end position="2123"/>
    </location>
</feature>
<feature type="domain" description="ZU5" evidence="12">
    <location>
        <begin position="1121"/>
        <end position="1230"/>
    </location>
</feature>
<feature type="compositionally biased region" description="Polar residues" evidence="10">
    <location>
        <begin position="1709"/>
        <end position="1720"/>
    </location>
</feature>
<feature type="repeat" description="ANK" evidence="9">
    <location>
        <begin position="385"/>
        <end position="417"/>
    </location>
</feature>
<dbReference type="PROSITE" id="PS50297">
    <property type="entry name" value="ANK_REP_REGION"/>
    <property type="match status" value="21"/>
</dbReference>
<evidence type="ECO:0000256" key="9">
    <source>
        <dbReference type="PROSITE-ProRule" id="PRU00023"/>
    </source>
</evidence>
<feature type="region of interest" description="Disordered" evidence="10">
    <location>
        <begin position="1887"/>
        <end position="1906"/>
    </location>
</feature>
<dbReference type="PANTHER" id="PTHR24123:SF141">
    <property type="entry name" value="ANKYRIN 2, ISOFORM U"/>
    <property type="match status" value="1"/>
</dbReference>
<feature type="repeat" description="ANK" evidence="9">
    <location>
        <begin position="418"/>
        <end position="450"/>
    </location>
</feature>
<feature type="repeat" description="ANK" evidence="9">
    <location>
        <begin position="157"/>
        <end position="182"/>
    </location>
</feature>
<dbReference type="FunFam" id="2.60.220.30:FF:000009">
    <property type="entry name" value="Ankyrin 2, isoform G"/>
    <property type="match status" value="1"/>
</dbReference>
<keyword evidence="7" id="KW-0472">Membrane</keyword>
<feature type="repeat" description="ANK" evidence="9">
    <location>
        <begin position="124"/>
        <end position="156"/>
    </location>
</feature>
<feature type="repeat" description="ANK" evidence="9">
    <location>
        <begin position="517"/>
        <end position="549"/>
    </location>
</feature>
<dbReference type="GO" id="GO:0005856">
    <property type="term" value="C:cytoskeleton"/>
    <property type="evidence" value="ECO:0007669"/>
    <property type="project" value="UniProtKB-SubCell"/>
</dbReference>
<protein>
    <recommendedName>
        <fullName evidence="15">Ankyrin</fullName>
    </recommendedName>
</protein>
<dbReference type="SMART" id="SM00248">
    <property type="entry name" value="ANK"/>
    <property type="match status" value="23"/>
</dbReference>
<accession>A0A8T0D102</accession>
<feature type="region of interest" description="Disordered" evidence="10">
    <location>
        <begin position="1"/>
        <end position="22"/>
    </location>
</feature>
<feature type="repeat" description="ANK" evidence="9">
    <location>
        <begin position="584"/>
        <end position="616"/>
    </location>
</feature>
<dbReference type="PROSITE" id="PS50088">
    <property type="entry name" value="ANK_REPEAT"/>
    <property type="match status" value="21"/>
</dbReference>
<feature type="repeat" description="ANK" evidence="9">
    <location>
        <begin position="91"/>
        <end position="123"/>
    </location>
</feature>
<feature type="repeat" description="ANK" evidence="9">
    <location>
        <begin position="286"/>
        <end position="318"/>
    </location>
</feature>
<feature type="repeat" description="ANK" evidence="9">
    <location>
        <begin position="550"/>
        <end position="571"/>
    </location>
</feature>
<dbReference type="CDD" id="cd08317">
    <property type="entry name" value="Death_ank"/>
    <property type="match status" value="1"/>
</dbReference>
<feature type="compositionally biased region" description="Polar residues" evidence="10">
    <location>
        <begin position="1932"/>
        <end position="1948"/>
    </location>
</feature>
<feature type="region of interest" description="Disordered" evidence="10">
    <location>
        <begin position="2039"/>
        <end position="2058"/>
    </location>
</feature>
<dbReference type="Pfam" id="PF00023">
    <property type="entry name" value="Ank"/>
    <property type="match status" value="3"/>
</dbReference>
<dbReference type="Gene3D" id="2.60.220.30">
    <property type="match status" value="2"/>
</dbReference>
<feature type="region of interest" description="Disordered" evidence="10">
    <location>
        <begin position="1709"/>
        <end position="1728"/>
    </location>
</feature>
<feature type="repeat" description="ANK" evidence="9">
    <location>
        <begin position="720"/>
        <end position="742"/>
    </location>
</feature>
<dbReference type="Gene3D" id="1.10.533.10">
    <property type="entry name" value="Death Domain, Fas"/>
    <property type="match status" value="1"/>
</dbReference>
<dbReference type="Gene3D" id="2.60.40.2660">
    <property type="match status" value="1"/>
</dbReference>
<dbReference type="InterPro" id="IPR011029">
    <property type="entry name" value="DEATH-like_dom_sf"/>
</dbReference>
<dbReference type="PROSITE" id="PS51145">
    <property type="entry name" value="ZU5"/>
    <property type="match status" value="2"/>
</dbReference>
<dbReference type="InterPro" id="IPR040745">
    <property type="entry name" value="Ankyrin_UPA"/>
</dbReference>
<evidence type="ECO:0000256" key="2">
    <source>
        <dbReference type="ARBA" id="ARBA00004370"/>
    </source>
</evidence>
<dbReference type="SMART" id="SM00005">
    <property type="entry name" value="DEATH"/>
    <property type="match status" value="1"/>
</dbReference>
<evidence type="ECO:0000256" key="3">
    <source>
        <dbReference type="ARBA" id="ARBA00022490"/>
    </source>
</evidence>
<dbReference type="InterPro" id="IPR051165">
    <property type="entry name" value="Multifunctional_ANK_Repeat"/>
</dbReference>
<dbReference type="GO" id="GO:0016020">
    <property type="term" value="C:membrane"/>
    <property type="evidence" value="ECO:0007669"/>
    <property type="project" value="UniProtKB-SubCell"/>
</dbReference>
<sequence>MNDFRSMTKTNGPHEKEKSSLNLSEMDQNFLRAARAGNLAKVVELLNAGVNINLCNPIGLTALHLASKEGFVDVVAELIHRGADFDAPTKKGNTALHIASLAGHFQVVQQLLDAGANVNRQSVIGFTPLYMAAQENHIDVVDLLLKRGANQALTTEDGFTPLAVALQQGHDRVVALLLERDSRSRGGMPALHIAARKDDVNAAGLLLNNPEVNVNHQAQHGFTPLHIAAHYGNVNVARPLLEHNADVNFQAKNNITPLHIAAKWGRTEMVRLLLSAGALVDCRTRDGLTPLHCAARSGHAELASLLIDASANPSAKTRNGLTPLHMGAQGNNEDVVHVLIMRGASVEDKTGDLLTPLHVAAHCGNREVARILLDNRCDVNARALNGFTPLHIACKKQKIRVVELLLQYGAQIDMITESGLSPLHVAAFIGSPEIVQLLLQNGAYVDQATMRLETALHLAARNRQVEVARALIHHGATVDAKAKDDQTPLHMAVLTGHVDLIMLLLSAGANPNLVTRDAYSTMHIAAKEGHHEVIQILLEARTNSSARTKKGFTPLHLAAKRGRVKAAQQLIFAQPKDVHSTGQNNLTPLHVATHYNHLRVVSLLLDNGAEVDCRAGNGYTPLHIAAKQNHLDIATLLLANESDQGQTVNAESRSGFTPLHLAAQEGHTDMVSLLLQHGADPNHQSKNGLAPLHLAAQENHVPVAQILLVAGAQVSPLTRAGYSPLHTACHFGKLEMVRFLLEATPHGEINRPTQMGFTPLHLATQQGHSQVVCLLLEMGADGNLRNQQGLTPAHIARRQHFVTIFDILKTVTTTVVSWEEEQEELDGTLELEQPDYMREHPLSESDDDAVSSPATSRKIPQAKPPTDASLLSDQRSRTDTLAIGADSVGENDDIWGQLEYMRSTLSEETTSELASPQPTSIVESSPPIRREEVRMYGDAVQSSDDWELDVENVNIVRKPVAAGFLVSFIVDARGGMIQAQRRPDLRFLIPPNVINGPTRIVCRLLHPERVVAPPPINDGDGFACRILELGPVGTRFISPIVLEIPHYAFLTEKNREVIVLRSDNGEVWKEHPLDATDQAVHDTVDGYFDKVSSSDELRKRSVHRILTYDLPQYFALITRVHQELILIGPEGGTLTSNVVPEVQVEFPPGALQKKIRVGLQVHSIEQTLVTRLLGARVSVSPIVTIEPRRRKFHKPITLRMPLPKSTVVSGGPPGHSVIDSPSLRLLCSISGGTSSTIWEDITGSSPLSANKSIVSFTTTVSARLWLVDCPSTTDVVELASRVYHESLSVPYIGRFAVFGRRHHPEEAQLRCLCLTDDPVNKTLETQEGFQLLAVGPPAEVLDDHPYWIETAGNLVPVAKSEEQLQLCVQAFHENRLNMLVRVKDPSQAAVGKLAFMRHPRAVLNALGMPQTRVTVLEARLPDGLGPDYTGPVLKSTDIDDLPVEVERKPLERTAKMVDGYVVLPGKDEFDDTIARSELDLRQVANCLGSDWPTLATHLGLTPEEQHMIRQSYRTSSECAYASLILWQDHEGNHPTTGTKLAHALQQIGRGDVLESCMLNVTRVTSPEECQFALHTIEATARNGSGPIMSGPFSETSGLGTSVDGTVSPSNVPHAIPHRLPVDTNEVDVITPVHVEHHKPLNGTVVEQEFKITPKPSITSPERIDMLQEVKDSLVEHSLSRSESQHSPDEYPVMEDMIVPEVIKRDVPLSSESSPMLGTSTQDRDTDEYGTDVCKTHPLEPDECLIEPIRCQPCGLNEATWGPSPFVGSEPLEPAVEVTSVQPVGLRETTWGKPADPVSHDTGSEDFIFLDGSAQTSPSGGGPFEDGSDVRLSEAVIRHGSESDTGDIFDETYDSALGDSLANRFFIPPPTSLTPIPEVSEYSRISSSRASINPATSIDSGDFSPTGSFESRALVSRRLLHQLLQQMKPPSEPASSSEQDTPSSNQPVESDQPGHRLSSGSFPSDVSGQDHGTASLPPRTSSSHSSLADFLRLETSCEGSRGDISEEEWQLLIGQNEGSLRDLVAGLQALQRQHLEESTGLVTSARSSSGSHLTAGSSEAERQLGALNREMSKACEDMPSVSLVASVMSAQMQQLIQSVSASSTSSVSSHLPSSTSTGSSGPSANNYEKPSH</sequence>
<dbReference type="SUPFAM" id="SSF48403">
    <property type="entry name" value="Ankyrin repeat"/>
    <property type="match status" value="3"/>
</dbReference>
<feature type="domain" description="Death" evidence="11">
    <location>
        <begin position="1476"/>
        <end position="1554"/>
    </location>
</feature>
<dbReference type="Pfam" id="PF12796">
    <property type="entry name" value="Ank_2"/>
    <property type="match status" value="7"/>
</dbReference>
<feature type="repeat" description="ANK" evidence="9">
    <location>
        <begin position="451"/>
        <end position="483"/>
    </location>
</feature>
<feature type="repeat" description="ANK" evidence="9">
    <location>
        <begin position="58"/>
        <end position="90"/>
    </location>
</feature>
<evidence type="ECO:0000256" key="10">
    <source>
        <dbReference type="SAM" id="MobiDB-lite"/>
    </source>
</evidence>
<reference evidence="13 14" key="1">
    <citation type="submission" date="2019-07" db="EMBL/GenBank/DDBJ databases">
        <title>Annotation for the trematode Paragonimus westermani.</title>
        <authorList>
            <person name="Choi Y.-J."/>
        </authorList>
    </citation>
    <scope>NUCLEOTIDE SEQUENCE [LARGE SCALE GENOMIC DNA]</scope>
    <source>
        <strain evidence="13">180907_Pwestermani</strain>
    </source>
</reference>
<feature type="compositionally biased region" description="Acidic residues" evidence="10">
    <location>
        <begin position="824"/>
        <end position="833"/>
    </location>
</feature>
<keyword evidence="3" id="KW-0963">Cytoplasm</keyword>
<evidence type="ECO:0000259" key="12">
    <source>
        <dbReference type="PROSITE" id="PS51145"/>
    </source>
</evidence>
<organism evidence="13 14">
    <name type="scientific">Paragonimus westermani</name>
    <dbReference type="NCBI Taxonomy" id="34504"/>
    <lineage>
        <taxon>Eukaryota</taxon>
        <taxon>Metazoa</taxon>
        <taxon>Spiralia</taxon>
        <taxon>Lophotrochozoa</taxon>
        <taxon>Platyhelminthes</taxon>
        <taxon>Trematoda</taxon>
        <taxon>Digenea</taxon>
        <taxon>Plagiorchiida</taxon>
        <taxon>Troglotremata</taxon>
        <taxon>Troglotrematidae</taxon>
        <taxon>Paragonimus</taxon>
    </lineage>
</organism>
<feature type="repeat" description="ANK" evidence="9">
    <location>
        <begin position="352"/>
        <end position="384"/>
    </location>
</feature>
<feature type="repeat" description="ANK" evidence="9">
    <location>
        <begin position="654"/>
        <end position="686"/>
    </location>
</feature>
<comment type="subcellular location">
    <subcellularLocation>
        <location evidence="1">Cytoplasm</location>
        <location evidence="1">Cytoskeleton</location>
    </subcellularLocation>
    <subcellularLocation>
        <location evidence="2">Membrane</location>
    </subcellularLocation>
</comment>
<feature type="repeat" description="ANK" evidence="9">
    <location>
        <begin position="253"/>
        <end position="285"/>
    </location>
</feature>
<dbReference type="InterPro" id="IPR000488">
    <property type="entry name" value="Death_dom"/>
</dbReference>